<gene>
    <name evidence="2" type="ORF">FHU36_003646</name>
</gene>
<evidence type="ECO:0000256" key="1">
    <source>
        <dbReference type="SAM" id="MobiDB-lite"/>
    </source>
</evidence>
<reference evidence="2 3" key="1">
    <citation type="submission" date="2020-08" db="EMBL/GenBank/DDBJ databases">
        <title>Sequencing the genomes of 1000 actinobacteria strains.</title>
        <authorList>
            <person name="Klenk H.-P."/>
        </authorList>
    </citation>
    <scope>NUCLEOTIDE SEQUENCE [LARGE SCALE GENOMIC DNA]</scope>
    <source>
        <strain evidence="2 3">DSM 45913</strain>
    </source>
</reference>
<accession>A0A7X0C3R4</accession>
<proteinExistence type="predicted"/>
<dbReference type="Proteomes" id="UP000583800">
    <property type="component" value="Unassembled WGS sequence"/>
</dbReference>
<feature type="region of interest" description="Disordered" evidence="1">
    <location>
        <begin position="1"/>
        <end position="25"/>
    </location>
</feature>
<name>A0A7X0C3R4_9ACTN</name>
<sequence length="67" mass="7480">MKNDRVREQSVAAVTQRRSGASDSLTEMATRIRCQNWDSIRSQSMTFLLGSPNSASMCTYSVSFDGR</sequence>
<feature type="compositionally biased region" description="Polar residues" evidence="1">
    <location>
        <begin position="12"/>
        <end position="25"/>
    </location>
</feature>
<protein>
    <submittedName>
        <fullName evidence="2">Uncharacterized protein</fullName>
    </submittedName>
</protein>
<evidence type="ECO:0000313" key="3">
    <source>
        <dbReference type="Proteomes" id="UP000583800"/>
    </source>
</evidence>
<organism evidence="2 3">
    <name type="scientific">Nonomuraea muscovyensis</name>
    <dbReference type="NCBI Taxonomy" id="1124761"/>
    <lineage>
        <taxon>Bacteria</taxon>
        <taxon>Bacillati</taxon>
        <taxon>Actinomycetota</taxon>
        <taxon>Actinomycetes</taxon>
        <taxon>Streptosporangiales</taxon>
        <taxon>Streptosporangiaceae</taxon>
        <taxon>Nonomuraea</taxon>
    </lineage>
</organism>
<evidence type="ECO:0000313" key="2">
    <source>
        <dbReference type="EMBL" id="MBB6347101.1"/>
    </source>
</evidence>
<comment type="caution">
    <text evidence="2">The sequence shown here is derived from an EMBL/GenBank/DDBJ whole genome shotgun (WGS) entry which is preliminary data.</text>
</comment>
<dbReference type="EMBL" id="JACHJB010000002">
    <property type="protein sequence ID" value="MBB6347101.1"/>
    <property type="molecule type" value="Genomic_DNA"/>
</dbReference>
<keyword evidence="3" id="KW-1185">Reference proteome</keyword>
<dbReference type="AlphaFoldDB" id="A0A7X0C3R4"/>